<feature type="compositionally biased region" description="Low complexity" evidence="4">
    <location>
        <begin position="223"/>
        <end position="234"/>
    </location>
</feature>
<dbReference type="SMART" id="SM00646">
    <property type="entry name" value="Ami_3"/>
    <property type="match status" value="1"/>
</dbReference>
<keyword evidence="3" id="KW-0378">Hydrolase</keyword>
<dbReference type="RefSeq" id="WP_230056041.1">
    <property type="nucleotide sequence ID" value="NZ_CAJHOE010000001.1"/>
</dbReference>
<comment type="caution">
    <text evidence="7">The sequence shown here is derived from an EMBL/GenBank/DDBJ whole genome shotgun (WGS) entry which is preliminary data.</text>
</comment>
<dbReference type="Proteomes" id="UP000789359">
    <property type="component" value="Unassembled WGS sequence"/>
</dbReference>
<dbReference type="Gene3D" id="3.40.630.40">
    <property type="entry name" value="Zn-dependent exopeptidases"/>
    <property type="match status" value="1"/>
</dbReference>
<proteinExistence type="predicted"/>
<evidence type="ECO:0000256" key="1">
    <source>
        <dbReference type="ARBA" id="ARBA00001561"/>
    </source>
</evidence>
<sequence length="470" mass="52028">MRKIFILLLMALSLFASSAIERFDTSFDGGSKNVKTKIHEDLKKLYMNAILKSDNALKMQTLTRLIQSSKALGLNSSGYENDLKKLGGRISGTKNSSQSKPSNSSRLYLLSASKGDNVLNLKFNQEISSNELKIFTLNNNNKYRNVIDIKGVLNGKGLTYKNFLVDEIRIGQFDKSTVRIVFSDTSQSNIDIQVAGNMLILTNKKFVNNAKQSSSIKDKATTKPKQQSQTKQAPLAVNSNKKIPSLVVVIDPGHGGNDPGAVNGNLKEKIAVLAVSKKLAKELQKQGHKVYFTRNTDIFINLRSRTKFANDKMADLFISVHANAAPNAAKAKTMDGIETFFLSPARSERSKNAAALENKSDIEEMNYFSQQTFLNFLNREKIIASNKLAIDVQRELLKNTRARYKGVSDGGVREAPFWVLVGALMPAVLVEIGYITHPVEGPRLYEDAYQNALAKGIADGVAAYFRNNKF</sequence>
<dbReference type="PANTHER" id="PTHR30404:SF0">
    <property type="entry name" value="N-ACETYLMURAMOYL-L-ALANINE AMIDASE AMIC"/>
    <property type="match status" value="1"/>
</dbReference>
<comment type="catalytic activity">
    <reaction evidence="1">
        <text>Hydrolyzes the link between N-acetylmuramoyl residues and L-amino acid residues in certain cell-wall glycopeptides.</text>
        <dbReference type="EC" id="3.5.1.28"/>
    </reaction>
</comment>
<keyword evidence="8" id="KW-1185">Reference proteome</keyword>
<dbReference type="EMBL" id="CAJHOE010000001">
    <property type="protein sequence ID" value="CAD7286405.1"/>
    <property type="molecule type" value="Genomic_DNA"/>
</dbReference>
<feature type="signal peptide" evidence="5">
    <location>
        <begin position="1"/>
        <end position="18"/>
    </location>
</feature>
<dbReference type="Pfam" id="PF01520">
    <property type="entry name" value="Amidase_3"/>
    <property type="match status" value="1"/>
</dbReference>
<keyword evidence="5" id="KW-0732">Signal</keyword>
<reference evidence="7 8" key="1">
    <citation type="submission" date="2020-11" db="EMBL/GenBank/DDBJ databases">
        <authorList>
            <person name="Peeters C."/>
        </authorList>
    </citation>
    <scope>NUCLEOTIDE SEQUENCE [LARGE SCALE GENOMIC DNA]</scope>
    <source>
        <strain evidence="7 8">LMG 8286</strain>
    </source>
</reference>
<dbReference type="SUPFAM" id="SSF53187">
    <property type="entry name" value="Zn-dependent exopeptidases"/>
    <property type="match status" value="1"/>
</dbReference>
<name>A0ABN7K6E1_9BACT</name>
<evidence type="ECO:0000256" key="3">
    <source>
        <dbReference type="ARBA" id="ARBA00022801"/>
    </source>
</evidence>
<evidence type="ECO:0000313" key="8">
    <source>
        <dbReference type="Proteomes" id="UP000789359"/>
    </source>
</evidence>
<dbReference type="Gene3D" id="2.60.40.3500">
    <property type="match status" value="1"/>
</dbReference>
<feature type="region of interest" description="Disordered" evidence="4">
    <location>
        <begin position="212"/>
        <end position="236"/>
    </location>
</feature>
<dbReference type="InterPro" id="IPR050695">
    <property type="entry name" value="N-acetylmuramoyl_amidase_3"/>
</dbReference>
<dbReference type="PANTHER" id="PTHR30404">
    <property type="entry name" value="N-ACETYLMURAMOYL-L-ALANINE AMIDASE"/>
    <property type="match status" value="1"/>
</dbReference>
<dbReference type="CDD" id="cd02696">
    <property type="entry name" value="MurNAc-LAA"/>
    <property type="match status" value="1"/>
</dbReference>
<dbReference type="InterPro" id="IPR002508">
    <property type="entry name" value="MurNAc-LAA_cat"/>
</dbReference>
<feature type="domain" description="MurNAc-LAA" evidence="6">
    <location>
        <begin position="306"/>
        <end position="462"/>
    </location>
</feature>
<accession>A0ABN7K6E1</accession>
<protein>
    <recommendedName>
        <fullName evidence="2">N-acetylmuramoyl-L-alanine amidase</fullName>
        <ecNumber evidence="2">3.5.1.28</ecNumber>
    </recommendedName>
</protein>
<feature type="chain" id="PRO_5045036510" description="N-acetylmuramoyl-L-alanine amidase" evidence="5">
    <location>
        <begin position="19"/>
        <end position="470"/>
    </location>
</feature>
<gene>
    <name evidence="7" type="ORF">LMG8286_00236</name>
</gene>
<evidence type="ECO:0000256" key="5">
    <source>
        <dbReference type="SAM" id="SignalP"/>
    </source>
</evidence>
<evidence type="ECO:0000313" key="7">
    <source>
        <dbReference type="EMBL" id="CAD7286405.1"/>
    </source>
</evidence>
<evidence type="ECO:0000256" key="2">
    <source>
        <dbReference type="ARBA" id="ARBA00011901"/>
    </source>
</evidence>
<dbReference type="EC" id="3.5.1.28" evidence="2"/>
<evidence type="ECO:0000259" key="6">
    <source>
        <dbReference type="SMART" id="SM00646"/>
    </source>
</evidence>
<organism evidence="7 8">
    <name type="scientific">Campylobacter suis</name>
    <dbReference type="NCBI Taxonomy" id="2790657"/>
    <lineage>
        <taxon>Bacteria</taxon>
        <taxon>Pseudomonadati</taxon>
        <taxon>Campylobacterota</taxon>
        <taxon>Epsilonproteobacteria</taxon>
        <taxon>Campylobacterales</taxon>
        <taxon>Campylobacteraceae</taxon>
        <taxon>Campylobacter</taxon>
    </lineage>
</organism>
<evidence type="ECO:0000256" key="4">
    <source>
        <dbReference type="SAM" id="MobiDB-lite"/>
    </source>
</evidence>